<dbReference type="PANTHER" id="PTHR46769">
    <property type="entry name" value="POLYCYSTIC KIDNEY AND HEPATIC DISEASE 1 (AUTOSOMAL RECESSIVE)-LIKE 1"/>
    <property type="match status" value="1"/>
</dbReference>
<evidence type="ECO:0000256" key="1">
    <source>
        <dbReference type="ARBA" id="ARBA00022729"/>
    </source>
</evidence>
<proteinExistence type="predicted"/>
<dbReference type="PANTHER" id="PTHR46769:SF2">
    <property type="entry name" value="FIBROCYSTIN-L ISOFORM 2 PRECURSOR-RELATED"/>
    <property type="match status" value="1"/>
</dbReference>
<protein>
    <recommendedName>
        <fullName evidence="2">PA14 domain-containing protein</fullName>
    </recommendedName>
</protein>
<evidence type="ECO:0000313" key="4">
    <source>
        <dbReference type="Proteomes" id="UP000078046"/>
    </source>
</evidence>
<dbReference type="EMBL" id="LWCA01000074">
    <property type="protein sequence ID" value="OAF71177.1"/>
    <property type="molecule type" value="Genomic_DNA"/>
</dbReference>
<organism evidence="3 4">
    <name type="scientific">Intoshia linei</name>
    <dbReference type="NCBI Taxonomy" id="1819745"/>
    <lineage>
        <taxon>Eukaryota</taxon>
        <taxon>Metazoa</taxon>
        <taxon>Spiralia</taxon>
        <taxon>Lophotrochozoa</taxon>
        <taxon>Mesozoa</taxon>
        <taxon>Orthonectida</taxon>
        <taxon>Rhopaluridae</taxon>
        <taxon>Intoshia</taxon>
    </lineage>
</organism>
<accession>A0A177BA43</accession>
<comment type="caution">
    <text evidence="3">The sequence shown here is derived from an EMBL/GenBank/DDBJ whole genome shotgun (WGS) entry which is preliminary data.</text>
</comment>
<dbReference type="OrthoDB" id="6147181at2759"/>
<gene>
    <name evidence="3" type="ORF">A3Q56_01031</name>
</gene>
<dbReference type="AlphaFoldDB" id="A0A177BA43"/>
<sequence length="685" mass="77743">MHNKKVHNTTNIKTRLKDIENCKRKSLEIARMKFNIIDNIDKINDHCYFVNEKISSPTVKNITPKNIGGGGEVLLVITGSEFSTNSFSLIPNDPNVGNFAYLISRRTRVVYNCKSHPNGMTQNQIQCYTPKLPIDSYFVRIKVDGKDITDYNSYCNGYPEDWHCLFHVKKDLTPTIDSLYPPTGLPRAYRSHFIIEKEFGKSIINTNAMRICYNDKPCLYESYAYVDKVSTTTISTGMHISLEGNYLSDETNFPIIVEISNAPAKVLTKADNKLVIIAPKFSNLQKLDNYPGNRGSTLEIWRGKVLEFVDLENINKLTSNEIGVKYELKYFEDTAINLVEDLELSGKFSGFFIPNVDGAYKFFIMSTGIGTLYVSTDENSNNKEKIASIDKYGSGDKGTLVNGNKENNLLANKKYYYEMLFVIKTKLKIVNIGFIQYDSKSLESVTAYAKNEKQSIVLSKNKIYHELQIDFGQLTETTGSNIEIQSYAIRISAIVVGSEFRLCWVNTKLCTVKLTMSSNENDFKLAINNVVQKESKIIIKLESISSANVLTISTITTSGTDIEKLTVVEIVMNTISFSITSNSINEKTKKTPFTYRFKFESSTGVYYTEEIEFNSFESIVQSKIYNALSPRCSHKIKNDETQSYDDDSSDEYESLCGKSFKKWAYNLRTDSIKPLSLKSNRYVKI</sequence>
<dbReference type="InterPro" id="IPR013783">
    <property type="entry name" value="Ig-like_fold"/>
</dbReference>
<dbReference type="Proteomes" id="UP000078046">
    <property type="component" value="Unassembled WGS sequence"/>
</dbReference>
<dbReference type="InterPro" id="IPR052387">
    <property type="entry name" value="Fibrocystin"/>
</dbReference>
<evidence type="ECO:0000313" key="3">
    <source>
        <dbReference type="EMBL" id="OAF71177.1"/>
    </source>
</evidence>
<keyword evidence="4" id="KW-1185">Reference proteome</keyword>
<dbReference type="PROSITE" id="PS51820">
    <property type="entry name" value="PA14"/>
    <property type="match status" value="1"/>
</dbReference>
<feature type="domain" description="PA14" evidence="2">
    <location>
        <begin position="291"/>
        <end position="500"/>
    </location>
</feature>
<name>A0A177BA43_9BILA</name>
<dbReference type="InterPro" id="IPR037524">
    <property type="entry name" value="PA14/GLEYA"/>
</dbReference>
<dbReference type="Gene3D" id="2.60.40.10">
    <property type="entry name" value="Immunoglobulins"/>
    <property type="match status" value="1"/>
</dbReference>
<evidence type="ECO:0000259" key="2">
    <source>
        <dbReference type="PROSITE" id="PS51820"/>
    </source>
</evidence>
<keyword evidence="1" id="KW-0732">Signal</keyword>
<reference evidence="3 4" key="1">
    <citation type="submission" date="2016-04" db="EMBL/GenBank/DDBJ databases">
        <title>The genome of Intoshia linei affirms orthonectids as highly simplified spiralians.</title>
        <authorList>
            <person name="Mikhailov K.V."/>
            <person name="Slusarev G.S."/>
            <person name="Nikitin M.A."/>
            <person name="Logacheva M.D."/>
            <person name="Penin A."/>
            <person name="Aleoshin V."/>
            <person name="Panchin Y.V."/>
        </authorList>
    </citation>
    <scope>NUCLEOTIDE SEQUENCE [LARGE SCALE GENOMIC DNA]</scope>
    <source>
        <strain evidence="3">Intl2013</strain>
        <tissue evidence="3">Whole animal</tissue>
    </source>
</reference>